<dbReference type="EMBL" id="AP022574">
    <property type="protein sequence ID" value="BBX68128.1"/>
    <property type="molecule type" value="Genomic_DNA"/>
</dbReference>
<evidence type="ECO:0000259" key="2">
    <source>
        <dbReference type="PROSITE" id="PS50125"/>
    </source>
</evidence>
<dbReference type="Proteomes" id="UP000466514">
    <property type="component" value="Chromosome"/>
</dbReference>
<gene>
    <name evidence="3" type="ORF">MPSYJ_15890</name>
</gene>
<dbReference type="PROSITE" id="PS50125">
    <property type="entry name" value="GUANYLATE_CYCLASE_2"/>
    <property type="match status" value="1"/>
</dbReference>
<sequence length="202" mass="21657">MIDGSADDDLLAPLGGGGEIVAVTLFFADLVDSTALSARVEPETYRMVVGRYREQVLQVVDRYGGRIGFTKGDGLLAVFGHPTAHSDDARRAVLAGLEIVREVSRLSEHVDRRFGFSVDVRVGVHCGPVYLDRAHHDFTGSTANRATRISGLASPGAVVISSELKALVAGDFALRAQSSPQTKAFDGPVIYHRVLGERSPIE</sequence>
<dbReference type="Gene3D" id="3.30.70.1230">
    <property type="entry name" value="Nucleotide cyclase"/>
    <property type="match status" value="1"/>
</dbReference>
<comment type="similarity">
    <text evidence="1">Belongs to the adenylyl cyclase class-3 family.</text>
</comment>
<dbReference type="RefSeq" id="WP_246228915.1">
    <property type="nucleotide sequence ID" value="NZ_AP022574.1"/>
</dbReference>
<dbReference type="InterPro" id="IPR050697">
    <property type="entry name" value="Adenylyl/Guanylyl_Cyclase_3/4"/>
</dbReference>
<dbReference type="GO" id="GO:0004016">
    <property type="term" value="F:adenylate cyclase activity"/>
    <property type="evidence" value="ECO:0007669"/>
    <property type="project" value="UniProtKB-ARBA"/>
</dbReference>
<dbReference type="GO" id="GO:0035556">
    <property type="term" value="P:intracellular signal transduction"/>
    <property type="evidence" value="ECO:0007669"/>
    <property type="project" value="InterPro"/>
</dbReference>
<organism evidence="3 4">
    <name type="scientific">Mycolicibacterium psychrotolerans</name>
    <dbReference type="NCBI Taxonomy" id="216929"/>
    <lineage>
        <taxon>Bacteria</taxon>
        <taxon>Bacillati</taxon>
        <taxon>Actinomycetota</taxon>
        <taxon>Actinomycetes</taxon>
        <taxon>Mycobacteriales</taxon>
        <taxon>Mycobacteriaceae</taxon>
        <taxon>Mycolicibacterium</taxon>
    </lineage>
</organism>
<dbReference type="Pfam" id="PF00211">
    <property type="entry name" value="Guanylate_cyc"/>
    <property type="match status" value="1"/>
</dbReference>
<dbReference type="GO" id="GO:0009190">
    <property type="term" value="P:cyclic nucleotide biosynthetic process"/>
    <property type="evidence" value="ECO:0007669"/>
    <property type="project" value="InterPro"/>
</dbReference>
<evidence type="ECO:0000313" key="3">
    <source>
        <dbReference type="EMBL" id="BBX68128.1"/>
    </source>
</evidence>
<accession>A0A7I7M7C6</accession>
<keyword evidence="4" id="KW-1185">Reference proteome</keyword>
<dbReference type="InterPro" id="IPR029787">
    <property type="entry name" value="Nucleotide_cyclase"/>
</dbReference>
<dbReference type="AlphaFoldDB" id="A0A7I7M7C6"/>
<feature type="domain" description="Guanylate cyclase" evidence="2">
    <location>
        <begin position="24"/>
        <end position="150"/>
    </location>
</feature>
<dbReference type="KEGG" id="mpsc:MPSYJ_15890"/>
<evidence type="ECO:0000256" key="1">
    <source>
        <dbReference type="ARBA" id="ARBA00005381"/>
    </source>
</evidence>
<dbReference type="PANTHER" id="PTHR43081">
    <property type="entry name" value="ADENYLATE CYCLASE, TERMINAL-DIFFERENTIATION SPECIFIC-RELATED"/>
    <property type="match status" value="1"/>
</dbReference>
<dbReference type="PANTHER" id="PTHR43081:SF1">
    <property type="entry name" value="ADENYLATE CYCLASE, TERMINAL-DIFFERENTIATION SPECIFIC"/>
    <property type="match status" value="1"/>
</dbReference>
<dbReference type="CDD" id="cd07302">
    <property type="entry name" value="CHD"/>
    <property type="match status" value="1"/>
</dbReference>
<dbReference type="SUPFAM" id="SSF55073">
    <property type="entry name" value="Nucleotide cyclase"/>
    <property type="match status" value="1"/>
</dbReference>
<evidence type="ECO:0000313" key="4">
    <source>
        <dbReference type="Proteomes" id="UP000466514"/>
    </source>
</evidence>
<reference evidence="3 4" key="1">
    <citation type="journal article" date="2019" name="Emerg. Microbes Infect.">
        <title>Comprehensive subspecies identification of 175 nontuberculous mycobacteria species based on 7547 genomic profiles.</title>
        <authorList>
            <person name="Matsumoto Y."/>
            <person name="Kinjo T."/>
            <person name="Motooka D."/>
            <person name="Nabeya D."/>
            <person name="Jung N."/>
            <person name="Uechi K."/>
            <person name="Horii T."/>
            <person name="Iida T."/>
            <person name="Fujita J."/>
            <person name="Nakamura S."/>
        </authorList>
    </citation>
    <scope>NUCLEOTIDE SEQUENCE [LARGE SCALE GENOMIC DNA]</scope>
    <source>
        <strain evidence="3 4">JCM 13323</strain>
    </source>
</reference>
<protein>
    <recommendedName>
        <fullName evidence="2">Guanylate cyclase domain-containing protein</fullName>
    </recommendedName>
</protein>
<name>A0A7I7M7C6_9MYCO</name>
<dbReference type="SMART" id="SM00044">
    <property type="entry name" value="CYCc"/>
    <property type="match status" value="1"/>
</dbReference>
<dbReference type="InterPro" id="IPR001054">
    <property type="entry name" value="A/G_cyclase"/>
</dbReference>
<proteinExistence type="inferred from homology"/>